<dbReference type="InterPro" id="IPR043129">
    <property type="entry name" value="ATPase_NBD"/>
</dbReference>
<feature type="region of interest" description="Disordered" evidence="2">
    <location>
        <begin position="1"/>
        <end position="43"/>
    </location>
</feature>
<feature type="compositionally biased region" description="Basic and acidic residues" evidence="2">
    <location>
        <begin position="1"/>
        <end position="10"/>
    </location>
</feature>
<organism evidence="3 4">
    <name type="scientific">Actinacidiphila polyblastidii</name>
    <dbReference type="NCBI Taxonomy" id="3110430"/>
    <lineage>
        <taxon>Bacteria</taxon>
        <taxon>Bacillati</taxon>
        <taxon>Actinomycetota</taxon>
        <taxon>Actinomycetes</taxon>
        <taxon>Kitasatosporales</taxon>
        <taxon>Streptomycetaceae</taxon>
        <taxon>Actinacidiphila</taxon>
    </lineage>
</organism>
<evidence type="ECO:0000256" key="1">
    <source>
        <dbReference type="ARBA" id="ARBA00006479"/>
    </source>
</evidence>
<dbReference type="PANTHER" id="PTHR18964">
    <property type="entry name" value="ROK (REPRESSOR, ORF, KINASE) FAMILY"/>
    <property type="match status" value="1"/>
</dbReference>
<reference evidence="3 4" key="1">
    <citation type="submission" date="2023-12" db="EMBL/GenBank/DDBJ databases">
        <title>Streptomyces sp. V4-01.</title>
        <authorList>
            <person name="Somphong A."/>
            <person name="Phongsopitanun W."/>
        </authorList>
    </citation>
    <scope>NUCLEOTIDE SEQUENCE [LARGE SCALE GENOMIC DNA]</scope>
    <source>
        <strain evidence="3 4">V4-01</strain>
    </source>
</reference>
<name>A0ABU7PMG1_9ACTN</name>
<dbReference type="Gene3D" id="3.30.420.40">
    <property type="match status" value="2"/>
</dbReference>
<evidence type="ECO:0000256" key="2">
    <source>
        <dbReference type="SAM" id="MobiDB-lite"/>
    </source>
</evidence>
<dbReference type="Pfam" id="PF00480">
    <property type="entry name" value="ROK"/>
    <property type="match status" value="1"/>
</dbReference>
<comment type="similarity">
    <text evidence="1">Belongs to the ROK (NagC/XylR) family.</text>
</comment>
<accession>A0ABU7PMG1</accession>
<comment type="caution">
    <text evidence="3">The sequence shown here is derived from an EMBL/GenBank/DDBJ whole genome shotgun (WGS) entry which is preliminary data.</text>
</comment>
<dbReference type="Proteomes" id="UP001344658">
    <property type="component" value="Unassembled WGS sequence"/>
</dbReference>
<dbReference type="InterPro" id="IPR036390">
    <property type="entry name" value="WH_DNA-bd_sf"/>
</dbReference>
<sequence>MAATPHDRRPVRPTPRPLDDRQAAARQPPAPQPRDAPTRLRRRAVPYVPGVRRGSAPGAVLGAILDHGPVARSTVARLTGLSPAAVSGHCAQFLARGLVVERPETTGPRGLGRPHIPLEIDTARHLVAGAHIAVAHSTVSLMDLRGAIVAEDRRAHSRPRPDPDEVVGDLAARLAGLIAAHAAGRTVLALGLATGYWVDPGAGVIVDHPRLGWRDVPAGRMLEAATGLPVHVDSHSRALARAEQLLGDAAARESSVLLFVGAVVDAAFATAGAVHRGPRSGAGSVAHLPLGPDEPYADRAAEPCACGTPRCLQSAVSEPTLLRQAWARGLPVRVFGDVLELAKAGDPAAVEIFRRRARLVGRVAALLLDMFDPEVLVVVEPGAGWLPECLAELRAEVAARSWVCDDPERAVVPSSFTGSVLPVAGGAVALGALYADPLGPWPVLPAVS</sequence>
<dbReference type="InterPro" id="IPR036388">
    <property type="entry name" value="WH-like_DNA-bd_sf"/>
</dbReference>
<dbReference type="PANTHER" id="PTHR18964:SF149">
    <property type="entry name" value="BIFUNCTIONAL UDP-N-ACETYLGLUCOSAMINE 2-EPIMERASE_N-ACETYLMANNOSAMINE KINASE"/>
    <property type="match status" value="1"/>
</dbReference>
<dbReference type="SUPFAM" id="SSF46785">
    <property type="entry name" value="Winged helix' DNA-binding domain"/>
    <property type="match status" value="1"/>
</dbReference>
<dbReference type="EMBL" id="JAZEWV010000045">
    <property type="protein sequence ID" value="MEE4546417.1"/>
    <property type="molecule type" value="Genomic_DNA"/>
</dbReference>
<proteinExistence type="inferred from homology"/>
<protein>
    <submittedName>
        <fullName evidence="3">ROK family transcriptional regulator</fullName>
    </submittedName>
</protein>
<dbReference type="InterPro" id="IPR000600">
    <property type="entry name" value="ROK"/>
</dbReference>
<evidence type="ECO:0000313" key="3">
    <source>
        <dbReference type="EMBL" id="MEE4546417.1"/>
    </source>
</evidence>
<dbReference type="SUPFAM" id="SSF53067">
    <property type="entry name" value="Actin-like ATPase domain"/>
    <property type="match status" value="1"/>
</dbReference>
<evidence type="ECO:0000313" key="4">
    <source>
        <dbReference type="Proteomes" id="UP001344658"/>
    </source>
</evidence>
<keyword evidence="4" id="KW-1185">Reference proteome</keyword>
<dbReference type="Gene3D" id="1.10.10.10">
    <property type="entry name" value="Winged helix-like DNA-binding domain superfamily/Winged helix DNA-binding domain"/>
    <property type="match status" value="1"/>
</dbReference>
<gene>
    <name evidence="3" type="ORF">V2S66_31195</name>
</gene>